<accession>A0AA35R234</accession>
<keyword evidence="3" id="KW-0547">Nucleotide-binding</keyword>
<dbReference type="AlphaFoldDB" id="A0AA35R234"/>
<sequence length="274" mass="30958">MAPSPRCAPNRIELPRPLPYHGRVQNLVLRNIGKRFGSVTAVDGFDLAVDQGEFLVIIGESGCGKTTLLRIIAGLETPDTGEILIGGVPVNDVPPGQRDVQLIFQSYALWPHMRVFEDRKYANLTLPLRIRKWSVGAIRELIRPLAAALNIEERLFARKPQELSAGQQQRVAVARAMTTFPQIMLMDEPLSNLDPPNRRRVRAEIRAFHKEQRLTTLLVTHNLEDALELADRIALMHEGRMVQVGTAENLMRHPANEHVKDYFRVRPSYGVPFQ</sequence>
<dbReference type="Proteomes" id="UP001174909">
    <property type="component" value="Unassembled WGS sequence"/>
</dbReference>
<dbReference type="GO" id="GO:0005524">
    <property type="term" value="F:ATP binding"/>
    <property type="evidence" value="ECO:0007669"/>
    <property type="project" value="UniProtKB-KW"/>
</dbReference>
<dbReference type="SMART" id="SM00382">
    <property type="entry name" value="AAA"/>
    <property type="match status" value="1"/>
</dbReference>
<organism evidence="9 10">
    <name type="scientific">Geodia barretti</name>
    <name type="common">Barrett's horny sponge</name>
    <dbReference type="NCBI Taxonomy" id="519541"/>
    <lineage>
        <taxon>Eukaryota</taxon>
        <taxon>Metazoa</taxon>
        <taxon>Porifera</taxon>
        <taxon>Demospongiae</taxon>
        <taxon>Heteroscleromorpha</taxon>
        <taxon>Tetractinellida</taxon>
        <taxon>Astrophorina</taxon>
        <taxon>Geodiidae</taxon>
        <taxon>Geodia</taxon>
    </lineage>
</organism>
<evidence type="ECO:0000256" key="6">
    <source>
        <dbReference type="ARBA" id="ARBA00023032"/>
    </source>
</evidence>
<dbReference type="PANTHER" id="PTHR43875">
    <property type="entry name" value="MALTODEXTRIN IMPORT ATP-BINDING PROTEIN MSMX"/>
    <property type="match status" value="1"/>
</dbReference>
<dbReference type="GO" id="GO:0016887">
    <property type="term" value="F:ATP hydrolysis activity"/>
    <property type="evidence" value="ECO:0007669"/>
    <property type="project" value="InterPro"/>
</dbReference>
<dbReference type="CDD" id="cd03259">
    <property type="entry name" value="ABC_Carb_Solutes_like"/>
    <property type="match status" value="1"/>
</dbReference>
<dbReference type="FunFam" id="3.40.50.300:FF:000425">
    <property type="entry name" value="Probable ABC transporter, ATP-binding subunit"/>
    <property type="match status" value="1"/>
</dbReference>
<dbReference type="GO" id="GO:0043190">
    <property type="term" value="C:ATP-binding cassette (ABC) transporter complex"/>
    <property type="evidence" value="ECO:0007669"/>
    <property type="project" value="InterPro"/>
</dbReference>
<evidence type="ECO:0000256" key="1">
    <source>
        <dbReference type="ARBA" id="ARBA00022448"/>
    </source>
</evidence>
<keyword evidence="6" id="KW-0764">Sulfate transport</keyword>
<evidence type="ECO:0000256" key="2">
    <source>
        <dbReference type="ARBA" id="ARBA00022475"/>
    </source>
</evidence>
<keyword evidence="4 9" id="KW-0067">ATP-binding</keyword>
<dbReference type="PANTHER" id="PTHR43875:SF15">
    <property type="entry name" value="TREHALOSE IMPORT ATP-BINDING PROTEIN SUGC"/>
    <property type="match status" value="1"/>
</dbReference>
<dbReference type="GO" id="GO:0015408">
    <property type="term" value="F:ABC-type ferric iron transporter activity"/>
    <property type="evidence" value="ECO:0007669"/>
    <property type="project" value="InterPro"/>
</dbReference>
<dbReference type="EMBL" id="CASHTH010000420">
    <property type="protein sequence ID" value="CAI8000859.1"/>
    <property type="molecule type" value="Genomic_DNA"/>
</dbReference>
<proteinExistence type="predicted"/>
<gene>
    <name evidence="9" type="ORF">GBAR_LOCUS3040</name>
</gene>
<dbReference type="InterPro" id="IPR003593">
    <property type="entry name" value="AAA+_ATPase"/>
</dbReference>
<protein>
    <submittedName>
        <fullName evidence="9">Trehalose/maltose import ATP-binding protein MalK</fullName>
    </submittedName>
</protein>
<feature type="domain" description="ABC transporter" evidence="8">
    <location>
        <begin position="27"/>
        <end position="263"/>
    </location>
</feature>
<keyword evidence="10" id="KW-1185">Reference proteome</keyword>
<dbReference type="SUPFAM" id="SSF52540">
    <property type="entry name" value="P-loop containing nucleoside triphosphate hydrolases"/>
    <property type="match status" value="1"/>
</dbReference>
<dbReference type="InterPro" id="IPR003439">
    <property type="entry name" value="ABC_transporter-like_ATP-bd"/>
</dbReference>
<dbReference type="Gene3D" id="3.40.50.300">
    <property type="entry name" value="P-loop containing nucleotide triphosphate hydrolases"/>
    <property type="match status" value="1"/>
</dbReference>
<evidence type="ECO:0000256" key="3">
    <source>
        <dbReference type="ARBA" id="ARBA00022741"/>
    </source>
</evidence>
<evidence type="ECO:0000256" key="7">
    <source>
        <dbReference type="ARBA" id="ARBA00023136"/>
    </source>
</evidence>
<evidence type="ECO:0000313" key="10">
    <source>
        <dbReference type="Proteomes" id="UP001174909"/>
    </source>
</evidence>
<dbReference type="InterPro" id="IPR015853">
    <property type="entry name" value="ABC_transpr_FbpC"/>
</dbReference>
<dbReference type="Pfam" id="PF00005">
    <property type="entry name" value="ABC_tran"/>
    <property type="match status" value="1"/>
</dbReference>
<evidence type="ECO:0000256" key="4">
    <source>
        <dbReference type="ARBA" id="ARBA00022840"/>
    </source>
</evidence>
<dbReference type="InterPro" id="IPR017871">
    <property type="entry name" value="ABC_transporter-like_CS"/>
</dbReference>
<dbReference type="PROSITE" id="PS00211">
    <property type="entry name" value="ABC_TRANSPORTER_1"/>
    <property type="match status" value="1"/>
</dbReference>
<keyword evidence="2" id="KW-1003">Cell membrane</keyword>
<evidence type="ECO:0000313" key="9">
    <source>
        <dbReference type="EMBL" id="CAI8000859.1"/>
    </source>
</evidence>
<comment type="caution">
    <text evidence="9">The sequence shown here is derived from an EMBL/GenBank/DDBJ whole genome shotgun (WGS) entry which is preliminary data.</text>
</comment>
<keyword evidence="5" id="KW-1278">Translocase</keyword>
<evidence type="ECO:0000259" key="8">
    <source>
        <dbReference type="PROSITE" id="PS50893"/>
    </source>
</evidence>
<dbReference type="InterPro" id="IPR047641">
    <property type="entry name" value="ABC_transpr_MalK/UgpC-like"/>
</dbReference>
<keyword evidence="7" id="KW-0472">Membrane</keyword>
<evidence type="ECO:0000256" key="5">
    <source>
        <dbReference type="ARBA" id="ARBA00022967"/>
    </source>
</evidence>
<dbReference type="PROSITE" id="PS50893">
    <property type="entry name" value="ABC_TRANSPORTER_2"/>
    <property type="match status" value="1"/>
</dbReference>
<name>A0AA35R234_GEOBA</name>
<reference evidence="9" key="1">
    <citation type="submission" date="2023-03" db="EMBL/GenBank/DDBJ databases">
        <authorList>
            <person name="Steffen K."/>
            <person name="Cardenas P."/>
        </authorList>
    </citation>
    <scope>NUCLEOTIDE SEQUENCE</scope>
</reference>
<dbReference type="InterPro" id="IPR027417">
    <property type="entry name" value="P-loop_NTPase"/>
</dbReference>
<keyword evidence="1" id="KW-0813">Transport</keyword>